<dbReference type="AlphaFoldDB" id="A0A7W8XAD1"/>
<dbReference type="EMBL" id="JACHBK010000010">
    <property type="protein sequence ID" value="MBB5537572.1"/>
    <property type="molecule type" value="Genomic_DNA"/>
</dbReference>
<evidence type="ECO:0000313" key="1">
    <source>
        <dbReference type="EMBL" id="MBB5537572.1"/>
    </source>
</evidence>
<organism evidence="1 2">
    <name type="scientific">Rhizobium giardinii</name>
    <dbReference type="NCBI Taxonomy" id="56731"/>
    <lineage>
        <taxon>Bacteria</taxon>
        <taxon>Pseudomonadati</taxon>
        <taxon>Pseudomonadota</taxon>
        <taxon>Alphaproteobacteria</taxon>
        <taxon>Hyphomicrobiales</taxon>
        <taxon>Rhizobiaceae</taxon>
        <taxon>Rhizobium/Agrobacterium group</taxon>
        <taxon>Rhizobium</taxon>
    </lineage>
</organism>
<keyword evidence="2" id="KW-1185">Reference proteome</keyword>
<protein>
    <submittedName>
        <fullName evidence="1">Uncharacterized protein</fullName>
    </submittedName>
</protein>
<name>A0A7W8XAD1_9HYPH</name>
<reference evidence="1 2" key="1">
    <citation type="submission" date="2020-08" db="EMBL/GenBank/DDBJ databases">
        <title>Genomic Encyclopedia of Type Strains, Phase IV (KMG-V): Genome sequencing to study the core and pangenomes of soil and plant-associated prokaryotes.</title>
        <authorList>
            <person name="Whitman W."/>
        </authorList>
    </citation>
    <scope>NUCLEOTIDE SEQUENCE [LARGE SCALE GENOMIC DNA]</scope>
    <source>
        <strain evidence="1 2">SEMIA 4084</strain>
    </source>
</reference>
<evidence type="ECO:0000313" key="2">
    <source>
        <dbReference type="Proteomes" id="UP000585507"/>
    </source>
</evidence>
<accession>A0A7W8XAD1</accession>
<dbReference type="Proteomes" id="UP000585507">
    <property type="component" value="Unassembled WGS sequence"/>
</dbReference>
<proteinExistence type="predicted"/>
<gene>
    <name evidence="1" type="ORF">GGD55_004292</name>
</gene>
<comment type="caution">
    <text evidence="1">The sequence shown here is derived from an EMBL/GenBank/DDBJ whole genome shotgun (WGS) entry which is preliminary data.</text>
</comment>
<sequence>MNITISETRLPKFSVVSFRLKMKIGIVDDKCFGCRLIQDPIQGGG</sequence>